<sequence>MNIKWIGDLLKDFVLGIAILDISEKILWSNGVLEGICGEENILEKYFYQIFNYSINNIINEEISIKIPLNKVYTMRAKFIDKEEIFILYINEITNFNDKDTKLYCLEEIINSINDGIVVSDCEGKVVLYNKSQEKLEELSSHEVLNKYLWEVYEYNPENNPELAEHRNVYKSKTSIIHRYRAHVFKKGIPKYVSYSTHPIVKNGETIAVYSICKNETSLQNLLMETVELKRELFSQGENDSKSKKYRKNGTIYTFTDIMGSSEITKKVIKEAQTISLLDNNILIVGETGTGKEVFAQSIHNFGKNKEEPFVAINCAAIPENLLEGILFGTTKGAYTGALTQSGLFEEARGGTLFLDELNSMPISMQSKLLRVLQEKVVRRLGSSSTIPVSCRVITAINEEPEKLIEEKRLRLDLFYRISGLFLYIPPLRERSEDIISIGEFYIRKYNRLLHKKVKTFSKELKEIMINYRWNGNVRELSHFVENALVRVDDEEEALNLNHIPKYIKNRMLGNLSMDILNSNEYTTKDLPNFLRAIEKNIILDTLEKNRWNITKSANELGIIRQSLDYRMKKLNIEK</sequence>
<evidence type="ECO:0000256" key="1">
    <source>
        <dbReference type="ARBA" id="ARBA00022741"/>
    </source>
</evidence>
<dbReference type="InterPro" id="IPR003593">
    <property type="entry name" value="AAA+_ATPase"/>
</dbReference>
<dbReference type="PANTHER" id="PTHR32071:SF74">
    <property type="entry name" value="TRANSCRIPTIONAL ACTIVATOR ROCR"/>
    <property type="match status" value="1"/>
</dbReference>
<dbReference type="NCBIfam" id="TIGR00229">
    <property type="entry name" value="sensory_box"/>
    <property type="match status" value="1"/>
</dbReference>
<evidence type="ECO:0000313" key="7">
    <source>
        <dbReference type="EMBL" id="MBU5483060.1"/>
    </source>
</evidence>
<evidence type="ECO:0000259" key="5">
    <source>
        <dbReference type="PROSITE" id="PS50045"/>
    </source>
</evidence>
<dbReference type="SMART" id="SM00382">
    <property type="entry name" value="AAA"/>
    <property type="match status" value="1"/>
</dbReference>
<dbReference type="PROSITE" id="PS00675">
    <property type="entry name" value="SIGMA54_INTERACT_1"/>
    <property type="match status" value="1"/>
</dbReference>
<dbReference type="InterPro" id="IPR058031">
    <property type="entry name" value="AAA_lid_NorR"/>
</dbReference>
<reference evidence="7 8" key="1">
    <citation type="submission" date="2021-06" db="EMBL/GenBank/DDBJ databases">
        <authorList>
            <person name="Sun Q."/>
            <person name="Li D."/>
        </authorList>
    </citation>
    <scope>NUCLEOTIDE SEQUENCE [LARGE SCALE GENOMIC DNA]</scope>
    <source>
        <strain evidence="7 8">MSJ-11</strain>
    </source>
</reference>
<gene>
    <name evidence="7" type="ORF">KQI86_01900</name>
</gene>
<dbReference type="InterPro" id="IPR002078">
    <property type="entry name" value="Sigma_54_int"/>
</dbReference>
<keyword evidence="1" id="KW-0547">Nucleotide-binding</keyword>
<accession>A0ABS6ECY8</accession>
<keyword evidence="4" id="KW-0804">Transcription</keyword>
<dbReference type="PROSITE" id="PS50112">
    <property type="entry name" value="PAS"/>
    <property type="match status" value="1"/>
</dbReference>
<evidence type="ECO:0000256" key="4">
    <source>
        <dbReference type="ARBA" id="ARBA00023163"/>
    </source>
</evidence>
<dbReference type="EMBL" id="JAHLQF010000001">
    <property type="protein sequence ID" value="MBU5483060.1"/>
    <property type="molecule type" value="Genomic_DNA"/>
</dbReference>
<dbReference type="Pfam" id="PF02954">
    <property type="entry name" value="HTH_8"/>
    <property type="match status" value="1"/>
</dbReference>
<dbReference type="CDD" id="cd00009">
    <property type="entry name" value="AAA"/>
    <property type="match status" value="1"/>
</dbReference>
<keyword evidence="3" id="KW-0805">Transcription regulation</keyword>
<dbReference type="InterPro" id="IPR002197">
    <property type="entry name" value="HTH_Fis"/>
</dbReference>
<protein>
    <submittedName>
        <fullName evidence="7">Sigma 54-interacting transcriptional regulator</fullName>
    </submittedName>
</protein>
<dbReference type="InterPro" id="IPR025662">
    <property type="entry name" value="Sigma_54_int_dom_ATP-bd_1"/>
</dbReference>
<feature type="domain" description="PAS" evidence="6">
    <location>
        <begin position="106"/>
        <end position="155"/>
    </location>
</feature>
<dbReference type="RefSeq" id="WP_216437464.1">
    <property type="nucleotide sequence ID" value="NZ_JAHLQF010000001.1"/>
</dbReference>
<dbReference type="InterPro" id="IPR000014">
    <property type="entry name" value="PAS"/>
</dbReference>
<dbReference type="Pfam" id="PF25601">
    <property type="entry name" value="AAA_lid_14"/>
    <property type="match status" value="1"/>
</dbReference>
<evidence type="ECO:0000259" key="6">
    <source>
        <dbReference type="PROSITE" id="PS50112"/>
    </source>
</evidence>
<name>A0ABS6ECY8_9CLOT</name>
<comment type="caution">
    <text evidence="7">The sequence shown here is derived from an EMBL/GenBank/DDBJ whole genome shotgun (WGS) entry which is preliminary data.</text>
</comment>
<dbReference type="InterPro" id="IPR013767">
    <property type="entry name" value="PAS_fold"/>
</dbReference>
<feature type="domain" description="Sigma-54 factor interaction" evidence="5">
    <location>
        <begin position="258"/>
        <end position="486"/>
    </location>
</feature>
<proteinExistence type="predicted"/>
<keyword evidence="8" id="KW-1185">Reference proteome</keyword>
<dbReference type="Pfam" id="PF00158">
    <property type="entry name" value="Sigma54_activat"/>
    <property type="match status" value="1"/>
</dbReference>
<evidence type="ECO:0000256" key="2">
    <source>
        <dbReference type="ARBA" id="ARBA00022840"/>
    </source>
</evidence>
<keyword evidence="2" id="KW-0067">ATP-binding</keyword>
<dbReference type="Proteomes" id="UP000726170">
    <property type="component" value="Unassembled WGS sequence"/>
</dbReference>
<evidence type="ECO:0000256" key="3">
    <source>
        <dbReference type="ARBA" id="ARBA00023015"/>
    </source>
</evidence>
<evidence type="ECO:0000313" key="8">
    <source>
        <dbReference type="Proteomes" id="UP000726170"/>
    </source>
</evidence>
<dbReference type="PANTHER" id="PTHR32071">
    <property type="entry name" value="TRANSCRIPTIONAL REGULATORY PROTEIN"/>
    <property type="match status" value="1"/>
</dbReference>
<dbReference type="PROSITE" id="PS50045">
    <property type="entry name" value="SIGMA54_INTERACT_4"/>
    <property type="match status" value="1"/>
</dbReference>
<dbReference type="Pfam" id="PF00989">
    <property type="entry name" value="PAS"/>
    <property type="match status" value="1"/>
</dbReference>
<organism evidence="7 8">
    <name type="scientific">Clostridium mobile</name>
    <dbReference type="NCBI Taxonomy" id="2841512"/>
    <lineage>
        <taxon>Bacteria</taxon>
        <taxon>Bacillati</taxon>
        <taxon>Bacillota</taxon>
        <taxon>Clostridia</taxon>
        <taxon>Eubacteriales</taxon>
        <taxon>Clostridiaceae</taxon>
        <taxon>Clostridium</taxon>
    </lineage>
</organism>